<name>A0A452E1Z4_CAPHI</name>
<evidence type="ECO:0000256" key="7">
    <source>
        <dbReference type="ARBA" id="ARBA00022794"/>
    </source>
</evidence>
<accession>A0A452E1Z4</accession>
<dbReference type="GO" id="GO:0005814">
    <property type="term" value="C:centriole"/>
    <property type="evidence" value="ECO:0007669"/>
    <property type="project" value="UniProtKB-SubCell"/>
</dbReference>
<evidence type="ECO:0000256" key="2">
    <source>
        <dbReference type="ARBA" id="ARBA00004607"/>
    </source>
</evidence>
<dbReference type="InterPro" id="IPR011047">
    <property type="entry name" value="Quinoprotein_ADH-like_sf"/>
</dbReference>
<evidence type="ECO:0000256" key="3">
    <source>
        <dbReference type="ARBA" id="ARBA00022490"/>
    </source>
</evidence>
<feature type="repeat" description="WD" evidence="12">
    <location>
        <begin position="695"/>
        <end position="736"/>
    </location>
</feature>
<evidence type="ECO:0000256" key="8">
    <source>
        <dbReference type="ARBA" id="ARBA00023212"/>
    </source>
</evidence>
<evidence type="ECO:0000256" key="4">
    <source>
        <dbReference type="ARBA" id="ARBA00022574"/>
    </source>
</evidence>
<keyword evidence="5" id="KW-0493">Microtubule</keyword>
<proteinExistence type="inferred from homology"/>
<comment type="subcellular location">
    <subcellularLocation>
        <location evidence="2">Cytoplasm</location>
        <location evidence="2">Cytoskeleton</location>
        <location evidence="2">Microtubule organizing center</location>
        <location evidence="2">Centrosome</location>
        <location evidence="2">Centriolar satellite</location>
    </subcellularLocation>
    <subcellularLocation>
        <location evidence="1">Cytoplasm</location>
        <location evidence="1">Cytoskeleton</location>
        <location evidence="1">Microtubule organizing center</location>
        <location evidence="1">Centrosome</location>
        <location evidence="1">Centriole</location>
    </subcellularLocation>
</comment>
<dbReference type="Bgee" id="ENSCHIG00000009893">
    <property type="expression patterns" value="Expressed in fallopian tube and 16 other cell types or tissues"/>
</dbReference>
<dbReference type="GO" id="GO:0008017">
    <property type="term" value="F:microtubule binding"/>
    <property type="evidence" value="ECO:0007669"/>
    <property type="project" value="Ensembl"/>
</dbReference>
<keyword evidence="4 12" id="KW-0853">WD repeat</keyword>
<feature type="domain" description="WDR90/POC16 second beta-propeller" evidence="16">
    <location>
        <begin position="707"/>
        <end position="989"/>
    </location>
</feature>
<evidence type="ECO:0000256" key="1">
    <source>
        <dbReference type="ARBA" id="ARBA00004114"/>
    </source>
</evidence>
<evidence type="ECO:0000256" key="12">
    <source>
        <dbReference type="PROSITE-ProRule" id="PRU00221"/>
    </source>
</evidence>
<comment type="function">
    <text evidence="9">Microtubule-binding protein that plays a crucial role in ensuring inner core protein localization within the centriole core, as well as in maintaining the microtubule wall integrity and the overall centriole roundness and stability. Required for efficient primary cilium formation.</text>
</comment>
<dbReference type="EMBL" id="LWLT01000031">
    <property type="status" value="NOT_ANNOTATED_CDS"/>
    <property type="molecule type" value="Genomic_DNA"/>
</dbReference>
<feature type="domain" description="CFA20" evidence="14">
    <location>
        <begin position="7"/>
        <end position="185"/>
    </location>
</feature>
<feature type="repeat" description="WD" evidence="12">
    <location>
        <begin position="1434"/>
        <end position="1475"/>
    </location>
</feature>
<comment type="similarity">
    <text evidence="10">Belongs to the WD repeat WDR90/POC16 family.</text>
</comment>
<dbReference type="GO" id="GO:0061511">
    <property type="term" value="P:centriole elongation"/>
    <property type="evidence" value="ECO:0007669"/>
    <property type="project" value="Ensembl"/>
</dbReference>
<evidence type="ECO:0000259" key="16">
    <source>
        <dbReference type="Pfam" id="PF23393"/>
    </source>
</evidence>
<evidence type="ECO:0000259" key="14">
    <source>
        <dbReference type="Pfam" id="PF05018"/>
    </source>
</evidence>
<dbReference type="GO" id="GO:0060271">
    <property type="term" value="P:cilium assembly"/>
    <property type="evidence" value="ECO:0007669"/>
    <property type="project" value="Ensembl"/>
</dbReference>
<evidence type="ECO:0000256" key="11">
    <source>
        <dbReference type="ARBA" id="ARBA00070509"/>
    </source>
</evidence>
<dbReference type="Pfam" id="PF05018">
    <property type="entry name" value="CFA20_dom"/>
    <property type="match status" value="1"/>
</dbReference>
<dbReference type="Pfam" id="PF00400">
    <property type="entry name" value="WD40"/>
    <property type="match status" value="1"/>
</dbReference>
<protein>
    <recommendedName>
        <fullName evidence="11">WD repeat-containing protein 90</fullName>
    </recommendedName>
</protein>
<dbReference type="PROSITE" id="PS50082">
    <property type="entry name" value="WD_REPEATS_2"/>
    <property type="match status" value="3"/>
</dbReference>
<feature type="region of interest" description="Disordered" evidence="13">
    <location>
        <begin position="231"/>
        <end position="272"/>
    </location>
</feature>
<dbReference type="PROSITE" id="PS00678">
    <property type="entry name" value="WD_REPEATS_1"/>
    <property type="match status" value="1"/>
</dbReference>
<reference evidence="17 18" key="1">
    <citation type="submission" date="2016-04" db="EMBL/GenBank/DDBJ databases">
        <title>Polished mammalian reference genomes with single-molecule sequencing and chromosome conformation capture applied to the Capra hircus genome.</title>
        <authorList>
            <person name="Bickhart D.M."/>
            <person name="Koren S."/>
            <person name="Rosen B."/>
            <person name="Hastie A."/>
            <person name="Liachko I."/>
            <person name="Sullivan S.T."/>
            <person name="Burton J."/>
            <person name="Sayre B.L."/>
            <person name="Huson H.J."/>
            <person name="Lee J."/>
            <person name="Lam E."/>
            <person name="Kelley C.M."/>
            <person name="Hutchison J.L."/>
            <person name="Zhou Y."/>
            <person name="Sun J."/>
            <person name="Crisa A."/>
            <person name="Schwartz J.C."/>
            <person name="Hammond J.A."/>
            <person name="Schroeder S.G."/>
            <person name="Liu G.E."/>
            <person name="Dunham M."/>
            <person name="Shendure J."/>
            <person name="Sonstegard T.S."/>
            <person name="Phillippy A.M."/>
            <person name="Van Tassell C.P."/>
            <person name="Smith T.P."/>
        </authorList>
    </citation>
    <scope>NUCLEOTIDE SEQUENCE [LARGE SCALE GENOMIC DNA]</scope>
</reference>
<evidence type="ECO:0000256" key="10">
    <source>
        <dbReference type="ARBA" id="ARBA00061300"/>
    </source>
</evidence>
<dbReference type="InterPro" id="IPR055440">
    <property type="entry name" value="Beta-prop_WDR90_4th"/>
</dbReference>
<dbReference type="OMA" id="DHYVHIR"/>
<dbReference type="Pfam" id="PF23393">
    <property type="entry name" value="Beta-prop_WDR90_POC16_2nd"/>
    <property type="match status" value="1"/>
</dbReference>
<keyword evidence="3" id="KW-0963">Cytoplasm</keyword>
<dbReference type="FunFam" id="2.130.10.10:FF:001103">
    <property type="entry name" value="WD repeat domain 90"/>
    <property type="match status" value="1"/>
</dbReference>
<dbReference type="GO" id="GO:0005874">
    <property type="term" value="C:microtubule"/>
    <property type="evidence" value="ECO:0007669"/>
    <property type="project" value="UniProtKB-KW"/>
</dbReference>
<dbReference type="PANTHER" id="PTHR13720">
    <property type="entry name" value="WD-40 REPEAT PROTEIN"/>
    <property type="match status" value="1"/>
</dbReference>
<dbReference type="GO" id="GO:0036064">
    <property type="term" value="C:ciliary basal body"/>
    <property type="evidence" value="ECO:0007669"/>
    <property type="project" value="Ensembl"/>
</dbReference>
<evidence type="ECO:0000256" key="9">
    <source>
        <dbReference type="ARBA" id="ARBA00060089"/>
    </source>
</evidence>
<organism evidence="17 18">
    <name type="scientific">Capra hircus</name>
    <name type="common">Goat</name>
    <dbReference type="NCBI Taxonomy" id="9925"/>
    <lineage>
        <taxon>Eukaryota</taxon>
        <taxon>Metazoa</taxon>
        <taxon>Chordata</taxon>
        <taxon>Craniata</taxon>
        <taxon>Vertebrata</taxon>
        <taxon>Euteleostomi</taxon>
        <taxon>Mammalia</taxon>
        <taxon>Eutheria</taxon>
        <taxon>Laurasiatheria</taxon>
        <taxon>Artiodactyla</taxon>
        <taxon>Ruminantia</taxon>
        <taxon>Pecora</taxon>
        <taxon>Bovidae</taxon>
        <taxon>Caprinae</taxon>
        <taxon>Capra</taxon>
    </lineage>
</organism>
<dbReference type="FunFam" id="2.130.10.10:FF:000590">
    <property type="entry name" value="WD repeat domain 90"/>
    <property type="match status" value="1"/>
</dbReference>
<dbReference type="PROSITE" id="PS50294">
    <property type="entry name" value="WD_REPEATS_REGION"/>
    <property type="match status" value="2"/>
</dbReference>
<dbReference type="SUPFAM" id="SSF50998">
    <property type="entry name" value="Quinoprotein alcohol dehydrogenase-like"/>
    <property type="match status" value="3"/>
</dbReference>
<dbReference type="InterPro" id="IPR055441">
    <property type="entry name" value="Beta-prop_WDR90_POC16_2nd"/>
</dbReference>
<evidence type="ECO:0000256" key="13">
    <source>
        <dbReference type="SAM" id="MobiDB-lite"/>
    </source>
</evidence>
<feature type="repeat" description="WD" evidence="12">
    <location>
        <begin position="1344"/>
        <end position="1385"/>
    </location>
</feature>
<reference evidence="17" key="3">
    <citation type="submission" date="2025-09" db="UniProtKB">
        <authorList>
            <consortium name="Ensembl"/>
        </authorList>
    </citation>
    <scope>IDENTIFICATION</scope>
</reference>
<evidence type="ECO:0000256" key="6">
    <source>
        <dbReference type="ARBA" id="ARBA00022737"/>
    </source>
</evidence>
<dbReference type="PANTHER" id="PTHR13720:SF24">
    <property type="entry name" value="WD REPEAT-CONTAINING PROTEIN 90"/>
    <property type="match status" value="1"/>
</dbReference>
<dbReference type="Pfam" id="PF23342">
    <property type="entry name" value="WDR90_beta-prop_4th"/>
    <property type="match status" value="1"/>
</dbReference>
<evidence type="ECO:0000313" key="17">
    <source>
        <dbReference type="Ensembl" id="ENSCHIP00000006020.1"/>
    </source>
</evidence>
<dbReference type="STRING" id="9925.ENSCHIP00000006020"/>
<evidence type="ECO:0000256" key="5">
    <source>
        <dbReference type="ARBA" id="ARBA00022701"/>
    </source>
</evidence>
<sequence length="1661" mass="179531">MSPCPPVWQQPFLNVFRHFKVDEWKRSTKEGDVAAVTDKTLKCTVYRVRGAVSASNYIQLPKTSTQSLGLTGRYLYVLFRPLPAKHFVIHLDVSTEDSQVIRVSFSNLFKEFKSTATWLQFPFICEAGTPREGVAFPGARWTCLQLDLHDILLVYLRRCYSHLKGVRLCASMLVRSLYTSDLCFDPAVTVAEARRSKLPVTPIPREMAFPVPKGESWHDRYVHIRFPSGSSHVPSELVQKSGFPPEAGGPVGQRTSPQPRVPGAPRRGGRGCWPQAGRSRALVLQSRWAASMPRPLPEVSVSCERSEVSCVAGPSGCIQEPLAWVEATDEHAAGDGLHVSARQPTVEPVAPEDTSFLPDPILRLKGVIGFGGHSTKWVRGPVDPGRAAVVYPCHAVVVVLHVETREQRLFLGHTDKVSALALDGSSSLLASAQARPHSMLRLWDFQTGSCLALFRSPVHTISSLSFSNNGELLCGVGKDRHGRTTVLVWGMAQLGRGGEAVILAKAHSDADVQAFQIAFFDEARMASCGRGSVRLWRLRGGALRSCAVDLGEHHTLEFTDLAFGPAQDGYTLYVCSRSGHILEVDHQRMAVRRARRLLPLQTPRDPLAQKRTFSSGPGIAINSLSVSRSACAVGSEDGYLRLWPLDFSSVLLEAEHEGPVSSVRVSPGGLRVLSTTSSGHLGFLDVPSQEYRLLVRSHTAPVLALATERSRGQLATVSQDRTVRVWDLATLQQLYDFTSPEEAPRAVTFHPTQPTFFCGFSSGAVRSFSLEAAEVLVEHRWPGGLWVVTGRARRSGSACCRGVHPAQLTACPLVLAANVVCQEACPSSSILAVSEDSRLLAFVGPSKYTVSVVDTASLDELLRVNVNALDLAGSCLDSAVALCFGPSPPSHLLVSTSSNMIAVLDARSGHVVRELSCGHAAACASLALSADGRFLLTAAERAVRLWDCATQAGLSCQVYIGHSEPVRAVAFTPDQQQLLSVGDAIFLWDILVPREGWSPGRQVLRCPVASPQGFSLPPAGDEWLRLKAVVGYNGNGRTNLVWSPDTGFFAYTCGCLVVVEDLHSGAQQHWLGHPEEISTLALSHDAQVPAFCGAPATRIRLWDVPRGSCRQLLSHHDTAVQALAFSLDDRLLITLGDCGDGTLALWSTATCELLSSTRLPEPVHSMAFSPWHTGELACVGQGILTLQLLWGQAGDVSLQAHREPVPEELGGCELSSLCYGAAPLLYCGSNEGQVCVWDTRAGCCFLAWEADDGEIGVLLCSGTWLVSGSNTRRLRLWAVGAVPELRRRGSGARSSSVFLERELTLDGAVVSAVFHDSMDMGVVGTTAGTLWYVSWAEGTSTRLISGHRSKVNEVAFSPDESHCATCSDDGSVRVWCVASTELLIQFQVLSQSCLCLAWSPQSCGRPEEQHVAAGYSDGTLRVFSIPRSAVELKMCLHTAALTALAFSADGQTIVSGDKDGLVAVSHLRTGMTFRVLSDHRGAPICTLQSTRKECGDFGAEGTDLWLAASGDQRVSVWASDWLRDHCELVDWLSFPAPSLAEVPSCLPPSLAAFCPWDPALLVCAGLGVYPEVAFYSLRQKQVVEKIPLPFFAVSMSLSPGAHLVAIGFSERMVRLLDCASGAVQDFAGHDDSVQLCRFAPSAQLLFTAAHSEILVWEVTGH</sequence>
<dbReference type="InterPro" id="IPR007714">
    <property type="entry name" value="CFA20_dom"/>
</dbReference>
<dbReference type="InterPro" id="IPR015943">
    <property type="entry name" value="WD40/YVTN_repeat-like_dom_sf"/>
</dbReference>
<evidence type="ECO:0000259" key="15">
    <source>
        <dbReference type="Pfam" id="PF23342"/>
    </source>
</evidence>
<reference evidence="17" key="2">
    <citation type="submission" date="2025-08" db="UniProtKB">
        <authorList>
            <consortium name="Ensembl"/>
        </authorList>
    </citation>
    <scope>IDENTIFICATION</scope>
</reference>
<dbReference type="GeneTree" id="ENSGT00940000160173"/>
<dbReference type="GO" id="GO:0005886">
    <property type="term" value="C:plasma membrane"/>
    <property type="evidence" value="ECO:0007669"/>
    <property type="project" value="Ensembl"/>
</dbReference>
<dbReference type="FunFam" id="2.130.10.10:FF:001417">
    <property type="entry name" value="WD repeat domain 90"/>
    <property type="match status" value="1"/>
</dbReference>
<dbReference type="GO" id="GO:0034451">
    <property type="term" value="C:centriolar satellite"/>
    <property type="evidence" value="ECO:0007669"/>
    <property type="project" value="UniProtKB-SubCell"/>
</dbReference>
<dbReference type="InterPro" id="IPR050630">
    <property type="entry name" value="WD_repeat_EMAP"/>
</dbReference>
<keyword evidence="8" id="KW-0206">Cytoskeleton</keyword>
<dbReference type="InterPro" id="IPR019775">
    <property type="entry name" value="WD40_repeat_CS"/>
</dbReference>
<feature type="domain" description="WDR90 4th beta-propeller" evidence="15">
    <location>
        <begin position="1350"/>
        <end position="1660"/>
    </location>
</feature>
<dbReference type="SMART" id="SM00320">
    <property type="entry name" value="WD40"/>
    <property type="match status" value="19"/>
</dbReference>
<keyword evidence="7" id="KW-0970">Cilium biogenesis/degradation</keyword>
<evidence type="ECO:0000313" key="18">
    <source>
        <dbReference type="Proteomes" id="UP000291000"/>
    </source>
</evidence>
<keyword evidence="6" id="KW-0677">Repeat</keyword>
<keyword evidence="18" id="KW-1185">Reference proteome</keyword>
<gene>
    <name evidence="17" type="primary">WDR90</name>
</gene>
<dbReference type="Proteomes" id="UP000291000">
    <property type="component" value="Chromosome 25"/>
</dbReference>
<dbReference type="InterPro" id="IPR001680">
    <property type="entry name" value="WD40_rpt"/>
</dbReference>
<dbReference type="Gene3D" id="2.130.10.10">
    <property type="entry name" value="YVTN repeat-like/Quinoprotein amine dehydrogenase"/>
    <property type="match status" value="6"/>
</dbReference>
<dbReference type="Ensembl" id="ENSCHIT00000013724.1">
    <property type="protein sequence ID" value="ENSCHIP00000006020.1"/>
    <property type="gene ID" value="ENSCHIG00000009893.1"/>
</dbReference>
<dbReference type="FunFam" id="2.130.10.10:FF:000522">
    <property type="entry name" value="WD repeat domain 90"/>
    <property type="match status" value="1"/>
</dbReference>